<dbReference type="Proteomes" id="UP000236990">
    <property type="component" value="Unassembled WGS sequence"/>
</dbReference>
<reference evidence="1 2" key="1">
    <citation type="submission" date="2017-06" db="EMBL/GenBank/DDBJ databases">
        <title>Genome sequence of Lactobacillus plantarum subsp. plantarum strain SRCM101258.</title>
        <authorList>
            <person name="Cho S.H."/>
        </authorList>
    </citation>
    <scope>NUCLEOTIDE SEQUENCE [LARGE SCALE GENOMIC DNA]</scope>
    <source>
        <strain evidence="1 2">SRCM101258</strain>
    </source>
</reference>
<dbReference type="EMBL" id="NKCZ01000127">
    <property type="protein sequence ID" value="POD81844.1"/>
    <property type="molecule type" value="Genomic_DNA"/>
</dbReference>
<evidence type="ECO:0000313" key="2">
    <source>
        <dbReference type="Proteomes" id="UP000236990"/>
    </source>
</evidence>
<comment type="caution">
    <text evidence="1">The sequence shown here is derived from an EMBL/GenBank/DDBJ whole genome shotgun (WGS) entry which is preliminary data.</text>
</comment>
<organism evidence="1 2">
    <name type="scientific">Lactiplantibacillus plantarum subsp. plantarum</name>
    <dbReference type="NCBI Taxonomy" id="337330"/>
    <lineage>
        <taxon>Bacteria</taxon>
        <taxon>Bacillati</taxon>
        <taxon>Bacillota</taxon>
        <taxon>Bacilli</taxon>
        <taxon>Lactobacillales</taxon>
        <taxon>Lactobacillaceae</taxon>
        <taxon>Lactiplantibacillus</taxon>
    </lineage>
</organism>
<protein>
    <submittedName>
        <fullName evidence="1">Uncharacterized protein</fullName>
    </submittedName>
</protein>
<gene>
    <name evidence="1" type="ORF">S101258_03251</name>
</gene>
<sequence length="255" mass="29906">MKNLSFTGNLNRDYDLLVKFSNNTLQSTKSFIKDSQNIRKFHYSLFTLRDLIQQFQNISVYNEHELLQDFSILISSLNYVLRGDNFAAMAVARPAMELMPKILLHERHEVPTKSFSNNLDKCMSLIKKQYIQFLRINRTNAKEHFNPKINEFTSHSKTLYWYISDYTHVSNEELLTEKDLLELFLVDHPMSQETISNSDMVLNTLISVTNFCKELLILDSLVLVTDTINPELLRLYTKNSAEQYTDIQKYILTKI</sequence>
<accession>A0A2S3U1C0</accession>
<dbReference type="AlphaFoldDB" id="A0A2S3U1C0"/>
<evidence type="ECO:0000313" key="1">
    <source>
        <dbReference type="EMBL" id="POD81844.1"/>
    </source>
</evidence>
<proteinExistence type="predicted"/>
<name>A0A2S3U1C0_LACPN</name>